<dbReference type="PROSITE" id="PS50110">
    <property type="entry name" value="RESPONSE_REGULATORY"/>
    <property type="match status" value="1"/>
</dbReference>
<dbReference type="SUPFAM" id="SSF52172">
    <property type="entry name" value="CheY-like"/>
    <property type="match status" value="1"/>
</dbReference>
<protein>
    <submittedName>
        <fullName evidence="22">Related to histidine kinase</fullName>
    </submittedName>
</protein>
<feature type="compositionally biased region" description="Low complexity" evidence="18">
    <location>
        <begin position="738"/>
        <end position="760"/>
    </location>
</feature>
<dbReference type="CDD" id="cd16922">
    <property type="entry name" value="HATPase_EvgS-ArcB-TorS-like"/>
    <property type="match status" value="1"/>
</dbReference>
<dbReference type="GO" id="GO:0004474">
    <property type="term" value="F:malate synthase activity"/>
    <property type="evidence" value="ECO:0007669"/>
    <property type="project" value="UniProtKB-EC"/>
</dbReference>
<keyword evidence="10" id="KW-0547">Nucleotide-binding</keyword>
<dbReference type="SMART" id="SM00448">
    <property type="entry name" value="REC"/>
    <property type="match status" value="1"/>
</dbReference>
<dbReference type="SMART" id="SM00388">
    <property type="entry name" value="HisKA"/>
    <property type="match status" value="1"/>
</dbReference>
<dbReference type="Proteomes" id="UP000658997">
    <property type="component" value="Unassembled WGS sequence"/>
</dbReference>
<dbReference type="CDD" id="cd00727">
    <property type="entry name" value="malate_synt_A"/>
    <property type="match status" value="1"/>
</dbReference>
<keyword evidence="12" id="KW-0067">ATP-binding</keyword>
<feature type="compositionally biased region" description="Polar residues" evidence="18">
    <location>
        <begin position="721"/>
        <end position="731"/>
    </location>
</feature>
<dbReference type="InterPro" id="IPR003594">
    <property type="entry name" value="HATPase_dom"/>
</dbReference>
<dbReference type="SUPFAM" id="SSF55785">
    <property type="entry name" value="PYP-like sensor domain (PAS domain)"/>
    <property type="match status" value="2"/>
</dbReference>
<feature type="domain" description="Histidine kinase" evidence="19">
    <location>
        <begin position="1462"/>
        <end position="1683"/>
    </location>
</feature>
<feature type="region of interest" description="Disordered" evidence="18">
    <location>
        <begin position="1019"/>
        <end position="1039"/>
    </location>
</feature>
<evidence type="ECO:0000256" key="15">
    <source>
        <dbReference type="ARBA" id="ARBA00047918"/>
    </source>
</evidence>
<dbReference type="InterPro" id="IPR004358">
    <property type="entry name" value="Sig_transdc_His_kin-like_C"/>
</dbReference>
<dbReference type="Pfam" id="PF01274">
    <property type="entry name" value="MS_TIM-barrel"/>
    <property type="match status" value="1"/>
</dbReference>
<keyword evidence="4" id="KW-0329">Glyoxylate bypass</keyword>
<feature type="compositionally biased region" description="Polar residues" evidence="18">
    <location>
        <begin position="1707"/>
        <end position="1717"/>
    </location>
</feature>
<dbReference type="Pfam" id="PF20656">
    <property type="entry name" value="MS_N"/>
    <property type="match status" value="1"/>
</dbReference>
<dbReference type="InterPro" id="IPR000700">
    <property type="entry name" value="PAS-assoc_C"/>
</dbReference>
<dbReference type="InterPro" id="IPR048356">
    <property type="entry name" value="MS_N"/>
</dbReference>
<evidence type="ECO:0000256" key="12">
    <source>
        <dbReference type="ARBA" id="ARBA00022840"/>
    </source>
</evidence>
<dbReference type="InterPro" id="IPR011006">
    <property type="entry name" value="CheY-like_superfamily"/>
</dbReference>
<dbReference type="InterPro" id="IPR036097">
    <property type="entry name" value="HisK_dim/P_sf"/>
</dbReference>
<feature type="domain" description="Response regulatory" evidence="20">
    <location>
        <begin position="1727"/>
        <end position="1845"/>
    </location>
</feature>
<dbReference type="PANTHER" id="PTHR42902:SF1">
    <property type="entry name" value="MALATE SYNTHASE 1-RELATED"/>
    <property type="match status" value="1"/>
</dbReference>
<feature type="active site" description="Proton acceptor" evidence="16">
    <location>
        <position position="164"/>
    </location>
</feature>
<dbReference type="SUPFAM" id="SSF47384">
    <property type="entry name" value="Homodimeric domain of signal transducing histidine kinase"/>
    <property type="match status" value="1"/>
</dbReference>
<dbReference type="Pfam" id="PF08448">
    <property type="entry name" value="PAS_4"/>
    <property type="match status" value="1"/>
</dbReference>
<dbReference type="InterPro" id="IPR000014">
    <property type="entry name" value="PAS"/>
</dbReference>
<dbReference type="SMART" id="SM00091">
    <property type="entry name" value="PAS"/>
    <property type="match status" value="3"/>
</dbReference>
<feature type="compositionally biased region" description="Low complexity" evidence="18">
    <location>
        <begin position="644"/>
        <end position="654"/>
    </location>
</feature>
<feature type="compositionally biased region" description="Basic and acidic residues" evidence="18">
    <location>
        <begin position="2050"/>
        <end position="2065"/>
    </location>
</feature>
<evidence type="ECO:0000256" key="7">
    <source>
        <dbReference type="ARBA" id="ARBA00022553"/>
    </source>
</evidence>
<evidence type="ECO:0000256" key="9">
    <source>
        <dbReference type="ARBA" id="ARBA00022692"/>
    </source>
</evidence>
<dbReference type="GO" id="GO:0005886">
    <property type="term" value="C:plasma membrane"/>
    <property type="evidence" value="ECO:0007669"/>
    <property type="project" value="UniProtKB-SubCell"/>
</dbReference>
<feature type="region of interest" description="Disordered" evidence="18">
    <location>
        <begin position="1299"/>
        <end position="1350"/>
    </location>
</feature>
<evidence type="ECO:0000256" key="6">
    <source>
        <dbReference type="ARBA" id="ARBA00022532"/>
    </source>
</evidence>
<keyword evidence="6" id="KW-0816">Tricarboxylic acid cycle</keyword>
<comment type="catalytic activity">
    <reaction evidence="1">
        <text>ATP + protein L-histidine = ADP + protein N-phospho-L-histidine.</text>
        <dbReference type="EC" id="2.7.13.3"/>
    </reaction>
</comment>
<feature type="compositionally biased region" description="Basic residues" evidence="18">
    <location>
        <begin position="1992"/>
        <end position="2004"/>
    </location>
</feature>
<evidence type="ECO:0000256" key="14">
    <source>
        <dbReference type="ARBA" id="ARBA00023136"/>
    </source>
</evidence>
<reference evidence="22" key="1">
    <citation type="submission" date="2018-08" db="EMBL/GenBank/DDBJ databases">
        <authorList>
            <person name="Guldener U."/>
        </authorList>
    </citation>
    <scope>NUCLEOTIDE SEQUENCE</scope>
    <source>
        <strain evidence="22">UB2</strain>
    </source>
</reference>
<dbReference type="Pfam" id="PF00072">
    <property type="entry name" value="Response_reg"/>
    <property type="match status" value="1"/>
</dbReference>
<dbReference type="PANTHER" id="PTHR42902">
    <property type="entry name" value="MALATE SYNTHASE"/>
    <property type="match status" value="1"/>
</dbReference>
<dbReference type="InterPro" id="IPR044856">
    <property type="entry name" value="Malate_synth_C_sf"/>
</dbReference>
<evidence type="ECO:0000256" key="17">
    <source>
        <dbReference type="PROSITE-ProRule" id="PRU00169"/>
    </source>
</evidence>
<feature type="region of interest" description="Disordered" evidence="18">
    <location>
        <begin position="2041"/>
        <end position="2096"/>
    </location>
</feature>
<evidence type="ECO:0000256" key="13">
    <source>
        <dbReference type="ARBA" id="ARBA00022989"/>
    </source>
</evidence>
<feature type="region of interest" description="Disordered" evidence="18">
    <location>
        <begin position="585"/>
        <end position="666"/>
    </location>
</feature>
<dbReference type="InterPro" id="IPR006252">
    <property type="entry name" value="Malate_synthA"/>
</dbReference>
<dbReference type="GO" id="GO:0005524">
    <property type="term" value="F:ATP binding"/>
    <property type="evidence" value="ECO:0007669"/>
    <property type="project" value="UniProtKB-KW"/>
</dbReference>
<dbReference type="GO" id="GO:0006099">
    <property type="term" value="P:tricarboxylic acid cycle"/>
    <property type="evidence" value="ECO:0007669"/>
    <property type="project" value="UniProtKB-KW"/>
</dbReference>
<dbReference type="Gene3D" id="3.30.450.20">
    <property type="entry name" value="PAS domain"/>
    <property type="match status" value="3"/>
</dbReference>
<dbReference type="InterPro" id="IPR036890">
    <property type="entry name" value="HATPase_C_sf"/>
</dbReference>
<evidence type="ECO:0000259" key="20">
    <source>
        <dbReference type="PROSITE" id="PS50110"/>
    </source>
</evidence>
<keyword evidence="23" id="KW-1185">Reference proteome</keyword>
<dbReference type="GO" id="GO:0000155">
    <property type="term" value="F:phosphorelay sensor kinase activity"/>
    <property type="evidence" value="ECO:0007669"/>
    <property type="project" value="InterPro"/>
</dbReference>
<dbReference type="Pfam" id="PF00512">
    <property type="entry name" value="HisKA"/>
    <property type="match status" value="1"/>
</dbReference>
<dbReference type="InterPro" id="IPR019830">
    <property type="entry name" value="Malate_synthase_CS"/>
</dbReference>
<dbReference type="InterPro" id="IPR001789">
    <property type="entry name" value="Sig_transdc_resp-reg_receiver"/>
</dbReference>
<dbReference type="FunFam" id="3.30.450.20:FF:000099">
    <property type="entry name" value="Sensory box sensor histidine kinase"/>
    <property type="match status" value="1"/>
</dbReference>
<dbReference type="Pfam" id="PF20659">
    <property type="entry name" value="MS_C"/>
    <property type="match status" value="1"/>
</dbReference>
<dbReference type="CDD" id="cd00082">
    <property type="entry name" value="HisKA"/>
    <property type="match status" value="1"/>
</dbReference>
<dbReference type="CDD" id="cd17546">
    <property type="entry name" value="REC_hyHK_CKI1_RcsC-like"/>
    <property type="match status" value="1"/>
</dbReference>
<feature type="region of interest" description="Disordered" evidence="18">
    <location>
        <begin position="704"/>
        <end position="760"/>
    </location>
</feature>
<evidence type="ECO:0000256" key="16">
    <source>
        <dbReference type="PIRSR" id="PIRSR601465-50"/>
    </source>
</evidence>
<feature type="compositionally biased region" description="Polar residues" evidence="18">
    <location>
        <begin position="628"/>
        <end position="641"/>
    </location>
</feature>
<dbReference type="InterPro" id="IPR048355">
    <property type="entry name" value="MS_C"/>
</dbReference>
<dbReference type="Gene3D" id="1.20.1220.12">
    <property type="entry name" value="Malate synthase, domain III"/>
    <property type="match status" value="1"/>
</dbReference>
<evidence type="ECO:0000256" key="18">
    <source>
        <dbReference type="SAM" id="MobiDB-lite"/>
    </source>
</evidence>
<dbReference type="NCBIfam" id="TIGR00229">
    <property type="entry name" value="sensory_box"/>
    <property type="match status" value="1"/>
</dbReference>
<dbReference type="Gene3D" id="3.30.565.10">
    <property type="entry name" value="Histidine kinase-like ATPase, C-terminal domain"/>
    <property type="match status" value="1"/>
</dbReference>
<dbReference type="GO" id="GO:0006097">
    <property type="term" value="P:glyoxylate cycle"/>
    <property type="evidence" value="ECO:0007669"/>
    <property type="project" value="UniProtKB-KW"/>
</dbReference>
<keyword evidence="8" id="KW-0808">Transferase</keyword>
<evidence type="ECO:0000256" key="8">
    <source>
        <dbReference type="ARBA" id="ARBA00022679"/>
    </source>
</evidence>
<dbReference type="Gene3D" id="3.20.20.360">
    <property type="entry name" value="Malate synthase, domain 3"/>
    <property type="match status" value="1"/>
</dbReference>
<keyword evidence="5" id="KW-1003">Cell membrane</keyword>
<evidence type="ECO:0000256" key="10">
    <source>
        <dbReference type="ARBA" id="ARBA00022741"/>
    </source>
</evidence>
<dbReference type="NCBIfam" id="TIGR01344">
    <property type="entry name" value="malate_syn_A"/>
    <property type="match status" value="1"/>
</dbReference>
<proteinExistence type="inferred from homology"/>
<evidence type="ECO:0000313" key="23">
    <source>
        <dbReference type="Proteomes" id="UP000658997"/>
    </source>
</evidence>
<organism evidence="22 23">
    <name type="scientific">Ustilago bromivora</name>
    <dbReference type="NCBI Taxonomy" id="307758"/>
    <lineage>
        <taxon>Eukaryota</taxon>
        <taxon>Fungi</taxon>
        <taxon>Dikarya</taxon>
        <taxon>Basidiomycota</taxon>
        <taxon>Ustilaginomycotina</taxon>
        <taxon>Ustilaginomycetes</taxon>
        <taxon>Ustilaginales</taxon>
        <taxon>Ustilaginaceae</taxon>
        <taxon>Ustilago</taxon>
    </lineage>
</organism>
<evidence type="ECO:0000256" key="4">
    <source>
        <dbReference type="ARBA" id="ARBA00022435"/>
    </source>
</evidence>
<feature type="region of interest" description="Disordered" evidence="18">
    <location>
        <begin position="1898"/>
        <end position="1917"/>
    </location>
</feature>
<keyword evidence="11 22" id="KW-0418">Kinase</keyword>
<dbReference type="FunFam" id="3.30.565.10:FF:000010">
    <property type="entry name" value="Sensor histidine kinase RcsC"/>
    <property type="match status" value="1"/>
</dbReference>
<keyword evidence="14" id="KW-0472">Membrane</keyword>
<dbReference type="Pfam" id="PF08447">
    <property type="entry name" value="PAS_3"/>
    <property type="match status" value="1"/>
</dbReference>
<dbReference type="SMART" id="SM00387">
    <property type="entry name" value="HATPase_c"/>
    <property type="match status" value="1"/>
</dbReference>
<dbReference type="EMBL" id="ULHB01000104">
    <property type="protein sequence ID" value="SYW82325.1"/>
    <property type="molecule type" value="Genomic_DNA"/>
</dbReference>
<feature type="region of interest" description="Disordered" evidence="18">
    <location>
        <begin position="1961"/>
        <end position="2019"/>
    </location>
</feature>
<dbReference type="PROSITE" id="PS50113">
    <property type="entry name" value="PAC"/>
    <property type="match status" value="1"/>
</dbReference>
<feature type="region of interest" description="Disordered" evidence="18">
    <location>
        <begin position="1687"/>
        <end position="1717"/>
    </location>
</feature>
<keyword evidence="13" id="KW-1133">Transmembrane helix</keyword>
<dbReference type="InterPro" id="IPR046363">
    <property type="entry name" value="MS_N_TIM-barrel_dom"/>
</dbReference>
<dbReference type="PROSITE" id="PS50109">
    <property type="entry name" value="HIS_KIN"/>
    <property type="match status" value="1"/>
</dbReference>
<evidence type="ECO:0000313" key="22">
    <source>
        <dbReference type="EMBL" id="SYW82325.1"/>
    </source>
</evidence>
<dbReference type="FunFam" id="1.10.287.130:FF:000003">
    <property type="entry name" value="Histidine kinase"/>
    <property type="match status" value="1"/>
</dbReference>
<dbReference type="InterPro" id="IPR035965">
    <property type="entry name" value="PAS-like_dom_sf"/>
</dbReference>
<dbReference type="InterPro" id="IPR011076">
    <property type="entry name" value="Malate_synth_sf"/>
</dbReference>
<feature type="active site" description="Proton donor" evidence="16">
    <location>
        <position position="445"/>
    </location>
</feature>
<accession>A0A8H8QPZ2</accession>
<keyword evidence="7 17" id="KW-0597">Phosphoprotein</keyword>
<evidence type="ECO:0000259" key="21">
    <source>
        <dbReference type="PROSITE" id="PS50113"/>
    </source>
</evidence>
<dbReference type="PRINTS" id="PR00344">
    <property type="entry name" value="BCTRLSENSOR"/>
</dbReference>
<dbReference type="FunFam" id="3.20.20.360:FF:000001">
    <property type="entry name" value="Malate synthase"/>
    <property type="match status" value="1"/>
</dbReference>
<dbReference type="InterPro" id="IPR013655">
    <property type="entry name" value="PAS_fold_3"/>
</dbReference>
<evidence type="ECO:0000259" key="19">
    <source>
        <dbReference type="PROSITE" id="PS50109"/>
    </source>
</evidence>
<dbReference type="FunFam" id="1.20.1220.12:FF:000001">
    <property type="entry name" value="Malate synthase"/>
    <property type="match status" value="1"/>
</dbReference>
<dbReference type="Gene3D" id="1.10.287.130">
    <property type="match status" value="1"/>
</dbReference>
<name>A0A8H8QPZ2_9BASI</name>
<dbReference type="CDD" id="cd00130">
    <property type="entry name" value="PAS"/>
    <property type="match status" value="1"/>
</dbReference>
<feature type="domain" description="PAC" evidence="21">
    <location>
        <begin position="1375"/>
        <end position="1434"/>
    </location>
</feature>
<keyword evidence="9" id="KW-0812">Transmembrane</keyword>
<sequence length="2096" mass="231050">MSVEGVRVLGKIEGEQASILTPEALKFLAVLHRSFESTRQSLLKARQLRQARFDGGALPDFLPETAHIRNNATWQCAPPAPGLRDRRVEITGPVDKKMVINALNSGAYTYMADFEDSTSPTWANLMDGQVNMRAAINRTIDFKQSNGKEYKLKPQGQTAVLLVRPRGWHLNEEHIVVDGKPMSGSLVDFGLYLFHNAHELVRFGYGPYFYLPKMESHLEARLWNDVFNLSQDYIKMPRGTIRGTVLIETITAAFEMDEILYELRQHSSGLNCGRWDYIFSFIKRQRYNSGSILPDRSAVTMTVPFMQAYVNLLIQTCHKRGVAAIGGMAAQIPIKDNPQANEAAMEKVRADKLREVQAGHDGTWVAHPALVKVALEIFDKQMLGPNQYHVRREEVKVSALDLLNSNVPGQITEAGVRANVAALLVYCANWLNGLGCVPVANMMEDAATGEISRLGLWSWVYHKQKTAEGNAITPAYVDRILDEEAAKVSKIGASVEKAKRYIADQVRAPAPDEFLTTALYSHLPHQHAPAPYFSQSKASRQLAFNGSNAEPATKTVQTRKYIGSPIGLASQLPCQRTARHISYLGVKPRDESQSRHGVSSKSITISDQQARQDSFQPPLSRKRPVTEADSSTSAHSESLAESNKPAQAAAAARPSPSPKRARFGDTSSGILSSVSASGSIAPTAAASAPLTPYYESVPPHYTPLPPTRAISSPRASVAPRSGSSLSFQNIPASGLGAAHSDPNSPSTSSNSAAPRRSNAPAYSAASTPVSLVPFPQGSSSYFSDSSSVRMFDLDESVRALYFAPTPILVLDHNRRIRMMNRPCESIFLMTGVSCMGQTMEKLVADKHRGEFTTALNEAAQVRATAAWAPPVLTRLTFLQDDQKMFSAEMSISAWHPTDEVFSEVFNSHYVKNMNTETDKQAWPQEQGITPITSHPQPHRTDSMETRSTSSLLPHESYFTISIVPTRMAERRMSPADLHLNKVDQLKEAVFHTIETPLMALSADGSTVIRNRACDEVLKNFEKKNPQDKPQKEAPKPKKEDVEVDLSWLSDVMECYTEDFSEPFPEQDWPIYRAAILGQFTKPIRIGCMATDTGARKVYEISAKPMRDAGGFGEHIGGVITLVDVTDQDTKHKLEVEKKGEEYFRTICDSMPQLLWTTRPDGHHDWYNEGWYRYTGLDPNDSSGVGWQRVFHEDDMVETNKRWSHSLRTGEPYQTMYRCRRYDGMYKWMLGRALPLRDQSTGKIIKWYGSCTDCDNEVKALEASRKSQAQLTSVINHAHVTIWSIDRDAIITIAEGPGVRTLRLAPGTPNGSDGSGSGSGSGNARSEDIKDAESQTNSQSAVSGHGKRSNQRTMIGRSIYEVWDSPGIREAISRALNGESVVQEMEIEGRWFRTQYTPQREESYEHDANEGPIIGVVGASMDITDRRRAELKLEESMHERSRALAAETAAKEASRIKSEFLANMSHEIRTPIAGVIGLSELLCDTPLSKEQRDFAENIQRSADALLTVINDILDFEKLELGKMDLEKAAFNLNVVIMDTQKMLTFATQKKGLEFRNECQLNYTGQITGDAGRLRQVLTNLLTNAIKFTAAGSITLRVIETYEDEKSLHVHFEVRDTGCGISQMTLKKLFQPFSQADPSFARRFGGTGLGLSICKNLVDLMGGTIGLESVENKGSNAWFSIPFEKVRSSESSADSSPDEEAIPEVQMDEATSSLGVSENPLQRPRKDIWILVAEDNLINAQIALKTLKKMGFSCKVAKDGLEAIEEVGKHSYDLILMDCHMPNCDGYEATKRLRKSNSVDVRTTPIIAMTASAIRGDREKCLAAGMSDYLSKPVKSVALETTLVKWLFDPSTRQSLSRYVAAPSHCDYFGLKKPEGGLEVTIPAPGQPGSLPRLIERDSTETVMGPRSIQSGRRGSLNPISEREKVAAEIAATPSPVVASQLSQSSYSVAFAGLDEKDGNSLEELTAEGSKPTSRAESDDDVSSDARVSCKPSKSSKRRLLRHGPVKVKANDPMPAKFKPAPKVLSAPELALADKPPIFIRRSSREQGGLGRDLEGEVVRAMEDGREGSSLGVSMEEAAEDGAEAIAEDKSASTRIQT</sequence>
<evidence type="ECO:0000256" key="5">
    <source>
        <dbReference type="ARBA" id="ARBA00022475"/>
    </source>
</evidence>
<dbReference type="InterPro" id="IPR003661">
    <property type="entry name" value="HisK_dim/P_dom"/>
</dbReference>
<comment type="catalytic activity">
    <reaction evidence="15">
        <text>glyoxylate + acetyl-CoA + H2O = (S)-malate + CoA + H(+)</text>
        <dbReference type="Rhea" id="RHEA:18181"/>
        <dbReference type="ChEBI" id="CHEBI:15377"/>
        <dbReference type="ChEBI" id="CHEBI:15378"/>
        <dbReference type="ChEBI" id="CHEBI:15589"/>
        <dbReference type="ChEBI" id="CHEBI:36655"/>
        <dbReference type="ChEBI" id="CHEBI:57287"/>
        <dbReference type="ChEBI" id="CHEBI:57288"/>
        <dbReference type="EC" id="2.3.3.9"/>
    </reaction>
</comment>
<dbReference type="PROSITE" id="PS00510">
    <property type="entry name" value="MALATE_SYNTHASE"/>
    <property type="match status" value="1"/>
</dbReference>
<comment type="subcellular location">
    <subcellularLocation>
        <location evidence="2">Cell membrane</location>
        <topology evidence="2">Multi-pass membrane protein</topology>
    </subcellularLocation>
</comment>
<evidence type="ECO:0000256" key="1">
    <source>
        <dbReference type="ARBA" id="ARBA00000085"/>
    </source>
</evidence>
<dbReference type="GO" id="GO:0005782">
    <property type="term" value="C:peroxisomal matrix"/>
    <property type="evidence" value="ECO:0007669"/>
    <property type="project" value="TreeGrafter"/>
</dbReference>
<dbReference type="InterPro" id="IPR001465">
    <property type="entry name" value="Malate_synthase_TIM"/>
</dbReference>
<dbReference type="InterPro" id="IPR005467">
    <property type="entry name" value="His_kinase_dom"/>
</dbReference>
<feature type="compositionally biased region" description="Polar residues" evidence="18">
    <location>
        <begin position="595"/>
        <end position="617"/>
    </location>
</feature>
<comment type="caution">
    <text evidence="22">The sequence shown here is derived from an EMBL/GenBank/DDBJ whole genome shotgun (WGS) entry which is preliminary data.</text>
</comment>
<dbReference type="SUPFAM" id="SSF55874">
    <property type="entry name" value="ATPase domain of HSP90 chaperone/DNA topoisomerase II/histidine kinase"/>
    <property type="match status" value="1"/>
</dbReference>
<gene>
    <name evidence="22" type="ORF">UBRO2_04447</name>
</gene>
<dbReference type="SUPFAM" id="SSF51645">
    <property type="entry name" value="Malate synthase G"/>
    <property type="match status" value="1"/>
</dbReference>
<dbReference type="InterPro" id="IPR013656">
    <property type="entry name" value="PAS_4"/>
</dbReference>
<comment type="similarity">
    <text evidence="3">Belongs to the malate synthase family.</text>
</comment>
<feature type="modified residue" description="4-aspartylphosphate" evidence="17">
    <location>
        <position position="1776"/>
    </location>
</feature>
<dbReference type="Gene3D" id="3.40.50.2300">
    <property type="match status" value="1"/>
</dbReference>
<dbReference type="Pfam" id="PF02518">
    <property type="entry name" value="HATPase_c"/>
    <property type="match status" value="1"/>
</dbReference>
<evidence type="ECO:0000256" key="11">
    <source>
        <dbReference type="ARBA" id="ARBA00022777"/>
    </source>
</evidence>
<evidence type="ECO:0000256" key="2">
    <source>
        <dbReference type="ARBA" id="ARBA00004651"/>
    </source>
</evidence>
<evidence type="ECO:0000256" key="3">
    <source>
        <dbReference type="ARBA" id="ARBA00006394"/>
    </source>
</evidence>